<dbReference type="RefSeq" id="WP_092342510.1">
    <property type="nucleotide sequence ID" value="NZ_FLSL01000084.1"/>
</dbReference>
<protein>
    <recommendedName>
        <fullName evidence="1">[Ribosomal protein bS18]-alanine N-acetyltransferase</fullName>
        <ecNumber evidence="1">2.3.1.266</ecNumber>
    </recommendedName>
</protein>
<dbReference type="GO" id="GO:0005737">
    <property type="term" value="C:cytoplasm"/>
    <property type="evidence" value="ECO:0007669"/>
    <property type="project" value="UniProtKB-SubCell"/>
</dbReference>
<sequence length="155" mass="17635">MLRFIRREDLPRLVEIDQVCHPHPCTLTQFEDLLRSGVWGVLIDLDGEILGYTLASVNVDYMDVLNIAVSPTARRSGLGILLLLALLTQAKACGCYKVMLEVRISNTNAFSLYRWAGFELVGRRYRYYYNITPSGPRNYEDALVMKCLLGEDLDL</sequence>
<comment type="catalytic activity">
    <reaction evidence="1">
        <text>N-terminal L-alanyl-[ribosomal protein bS18] + acetyl-CoA = N-terminal N(alpha)-acetyl-L-alanyl-[ribosomal protein bS18] + CoA + H(+)</text>
        <dbReference type="Rhea" id="RHEA:43756"/>
        <dbReference type="Rhea" id="RHEA-COMP:10676"/>
        <dbReference type="Rhea" id="RHEA-COMP:10677"/>
        <dbReference type="ChEBI" id="CHEBI:15378"/>
        <dbReference type="ChEBI" id="CHEBI:57287"/>
        <dbReference type="ChEBI" id="CHEBI:57288"/>
        <dbReference type="ChEBI" id="CHEBI:64718"/>
        <dbReference type="ChEBI" id="CHEBI:83683"/>
        <dbReference type="EC" id="2.3.1.266"/>
    </reaction>
</comment>
<accession>A0A0S4M3R9</accession>
<dbReference type="OrthoDB" id="9796919at2"/>
<dbReference type="Pfam" id="PF00583">
    <property type="entry name" value="Acetyltransf_1"/>
    <property type="match status" value="1"/>
</dbReference>
<reference evidence="4" key="1">
    <citation type="submission" date="2015-11" db="EMBL/GenBank/DDBJ databases">
        <authorList>
            <person name="Seth-Smith H.M.B."/>
        </authorList>
    </citation>
    <scope>NUCLEOTIDE SEQUENCE [LARGE SCALE GENOMIC DNA]</scope>
    <source>
        <strain evidence="4">2013Ark11</strain>
    </source>
</reference>
<dbReference type="PROSITE" id="PS51186">
    <property type="entry name" value="GNAT"/>
    <property type="match status" value="1"/>
</dbReference>
<dbReference type="SUPFAM" id="SSF55729">
    <property type="entry name" value="Acyl-CoA N-acyltransferases (Nat)"/>
    <property type="match status" value="1"/>
</dbReference>
<evidence type="ECO:0000256" key="1">
    <source>
        <dbReference type="RuleBase" id="RU363094"/>
    </source>
</evidence>
<proteinExistence type="inferred from homology"/>
<dbReference type="GO" id="GO:0008999">
    <property type="term" value="F:protein-N-terminal-alanine acetyltransferase activity"/>
    <property type="evidence" value="ECO:0007669"/>
    <property type="project" value="UniProtKB-EC"/>
</dbReference>
<comment type="subcellular location">
    <subcellularLocation>
        <location evidence="1">Cytoplasm</location>
    </subcellularLocation>
</comment>
<keyword evidence="4" id="KW-1185">Reference proteome</keyword>
<gene>
    <name evidence="3" type="ORF">Ark11_0090</name>
</gene>
<comment type="similarity">
    <text evidence="1">Belongs to the acetyltransferase family. RimI subfamily.</text>
</comment>
<dbReference type="EMBL" id="LN906597">
    <property type="protein sequence ID" value="CUT16950.1"/>
    <property type="molecule type" value="Genomic_DNA"/>
</dbReference>
<dbReference type="PANTHER" id="PTHR43617">
    <property type="entry name" value="L-AMINO ACID N-ACETYLTRANSFERASE"/>
    <property type="match status" value="1"/>
</dbReference>
<dbReference type="PANTHER" id="PTHR43617:SF20">
    <property type="entry name" value="N-ALPHA-ACETYLTRANSFERASE RIMI"/>
    <property type="match status" value="1"/>
</dbReference>
<dbReference type="AlphaFoldDB" id="A0A0S4M3R9"/>
<dbReference type="NCBIfam" id="TIGR01575">
    <property type="entry name" value="rimI"/>
    <property type="match status" value="1"/>
</dbReference>
<comment type="function">
    <text evidence="1">Acetylates the N-terminal alanine of ribosomal protein bS18.</text>
</comment>
<keyword evidence="1" id="KW-0963">Cytoplasm</keyword>
<dbReference type="EC" id="2.3.1.266" evidence="1"/>
<dbReference type="InterPro" id="IPR016181">
    <property type="entry name" value="Acyl_CoA_acyltransferase"/>
</dbReference>
<dbReference type="Gene3D" id="3.40.630.30">
    <property type="match status" value="1"/>
</dbReference>
<evidence type="ECO:0000259" key="2">
    <source>
        <dbReference type="PROSITE" id="PS51186"/>
    </source>
</evidence>
<dbReference type="Proteomes" id="UP000198651">
    <property type="component" value="Chromosome I"/>
</dbReference>
<evidence type="ECO:0000313" key="4">
    <source>
        <dbReference type="Proteomes" id="UP000198651"/>
    </source>
</evidence>
<dbReference type="InterPro" id="IPR050276">
    <property type="entry name" value="MshD_Acetyltransferase"/>
</dbReference>
<evidence type="ECO:0000313" key="3">
    <source>
        <dbReference type="EMBL" id="CUT16950.1"/>
    </source>
</evidence>
<dbReference type="InterPro" id="IPR000182">
    <property type="entry name" value="GNAT_dom"/>
</dbReference>
<keyword evidence="3" id="KW-0808">Transferase</keyword>
<dbReference type="STRING" id="1561003.Ark11_0090"/>
<feature type="domain" description="N-acetyltransferase" evidence="2">
    <location>
        <begin position="1"/>
        <end position="150"/>
    </location>
</feature>
<dbReference type="InterPro" id="IPR006464">
    <property type="entry name" value="AcTrfase_RimI/Ard1"/>
</dbReference>
<organism evidence="3 4">
    <name type="scientific">Candidatus Ichthyocystis hellenicum</name>
    <dbReference type="NCBI Taxonomy" id="1561003"/>
    <lineage>
        <taxon>Bacteria</taxon>
        <taxon>Pseudomonadati</taxon>
        <taxon>Pseudomonadota</taxon>
        <taxon>Betaproteobacteria</taxon>
        <taxon>Burkholderiales</taxon>
        <taxon>Candidatus Ichthyocystis</taxon>
    </lineage>
</organism>
<name>A0A0S4M3R9_9BURK</name>